<feature type="compositionally biased region" description="Low complexity" evidence="5">
    <location>
        <begin position="320"/>
        <end position="337"/>
    </location>
</feature>
<organism evidence="7 8">
    <name type="scientific">Tieghemiomyces parasiticus</name>
    <dbReference type="NCBI Taxonomy" id="78921"/>
    <lineage>
        <taxon>Eukaryota</taxon>
        <taxon>Fungi</taxon>
        <taxon>Fungi incertae sedis</taxon>
        <taxon>Zoopagomycota</taxon>
        <taxon>Kickxellomycotina</taxon>
        <taxon>Dimargaritomycetes</taxon>
        <taxon>Dimargaritales</taxon>
        <taxon>Dimargaritaceae</taxon>
        <taxon>Tieghemiomyces</taxon>
    </lineage>
</organism>
<evidence type="ECO:0000256" key="2">
    <source>
        <dbReference type="ARBA" id="ARBA00022771"/>
    </source>
</evidence>
<keyword evidence="1" id="KW-0479">Metal-binding</keyword>
<reference evidence="7" key="1">
    <citation type="submission" date="2022-07" db="EMBL/GenBank/DDBJ databases">
        <title>Phylogenomic reconstructions and comparative analyses of Kickxellomycotina fungi.</title>
        <authorList>
            <person name="Reynolds N.K."/>
            <person name="Stajich J.E."/>
            <person name="Barry K."/>
            <person name="Grigoriev I.V."/>
            <person name="Crous P."/>
            <person name="Smith M.E."/>
        </authorList>
    </citation>
    <scope>NUCLEOTIDE SEQUENCE</scope>
    <source>
        <strain evidence="7">RSA 861</strain>
    </source>
</reference>
<dbReference type="Pfam" id="PF07535">
    <property type="entry name" value="zf-DBF"/>
    <property type="match status" value="1"/>
</dbReference>
<evidence type="ECO:0000256" key="4">
    <source>
        <dbReference type="PROSITE-ProRule" id="PRU00600"/>
    </source>
</evidence>
<feature type="region of interest" description="Disordered" evidence="5">
    <location>
        <begin position="213"/>
        <end position="238"/>
    </location>
</feature>
<protein>
    <submittedName>
        <fullName evidence="7">Cdc7p-Dbf4p kinase complex regulatory subunit</fullName>
    </submittedName>
</protein>
<dbReference type="CDD" id="cd00027">
    <property type="entry name" value="BRCT"/>
    <property type="match status" value="1"/>
</dbReference>
<dbReference type="SMART" id="SM00586">
    <property type="entry name" value="ZnF_DBF"/>
    <property type="match status" value="1"/>
</dbReference>
<feature type="compositionally biased region" description="Polar residues" evidence="5">
    <location>
        <begin position="378"/>
        <end position="387"/>
    </location>
</feature>
<evidence type="ECO:0000259" key="6">
    <source>
        <dbReference type="PROSITE" id="PS51265"/>
    </source>
</evidence>
<feature type="region of interest" description="Disordered" evidence="5">
    <location>
        <begin position="1"/>
        <end position="28"/>
    </location>
</feature>
<feature type="compositionally biased region" description="Low complexity" evidence="5">
    <location>
        <begin position="113"/>
        <end position="124"/>
    </location>
</feature>
<dbReference type="GO" id="GO:0003676">
    <property type="term" value="F:nucleic acid binding"/>
    <property type="evidence" value="ECO:0007669"/>
    <property type="project" value="InterPro"/>
</dbReference>
<accession>A0A9W7ZSH0</accession>
<dbReference type="GO" id="GO:0031431">
    <property type="term" value="C:Dbf4-dependent protein kinase complex"/>
    <property type="evidence" value="ECO:0007669"/>
    <property type="project" value="TreeGrafter"/>
</dbReference>
<dbReference type="PANTHER" id="PTHR15375">
    <property type="entry name" value="ACTIVATOR OF S-PHASE KINASE-RELATED"/>
    <property type="match status" value="1"/>
</dbReference>
<gene>
    <name evidence="7" type="primary">DBF4_3</name>
    <name evidence="7" type="ORF">IWQ60_008357</name>
</gene>
<dbReference type="FunFam" id="6.10.250.3410:FF:000001">
    <property type="entry name" value="Protein DBF4 homolog A"/>
    <property type="match status" value="1"/>
</dbReference>
<feature type="region of interest" description="Disordered" evidence="5">
    <location>
        <begin position="316"/>
        <end position="346"/>
    </location>
</feature>
<feature type="domain" description="DBF4-type" evidence="6">
    <location>
        <begin position="697"/>
        <end position="746"/>
    </location>
</feature>
<evidence type="ECO:0000256" key="3">
    <source>
        <dbReference type="ARBA" id="ARBA00022833"/>
    </source>
</evidence>
<comment type="caution">
    <text evidence="7">The sequence shown here is derived from an EMBL/GenBank/DDBJ whole genome shotgun (WGS) entry which is preliminary data.</text>
</comment>
<dbReference type="GO" id="GO:0043539">
    <property type="term" value="F:protein serine/threonine kinase activator activity"/>
    <property type="evidence" value="ECO:0007669"/>
    <property type="project" value="TreeGrafter"/>
</dbReference>
<dbReference type="InterPro" id="IPR013939">
    <property type="entry name" value="Regulatory_Dfp1/Him1"/>
</dbReference>
<feature type="region of interest" description="Disordered" evidence="5">
    <location>
        <begin position="109"/>
        <end position="154"/>
    </location>
</feature>
<dbReference type="InterPro" id="IPR006572">
    <property type="entry name" value="Znf_DBF"/>
</dbReference>
<evidence type="ECO:0000256" key="5">
    <source>
        <dbReference type="SAM" id="MobiDB-lite"/>
    </source>
</evidence>
<sequence length="798" mass="84304">MDLTLSARRQGARQAAPPPPPPVPAATRSTRATRLVRGDQVDLLKAYQLAFPKLVFYFDSLDQLMLRPIIQQIRALSGTVEPFFSAKVTHVVVPDSLAPLLAQEQVGPTAIASSQPPSQSSQPSLAPLRTPGGHSGRAEQDLTGGPDPRRESAKDDIIRLARGWGMRIWTLDKLVNRLLRHLPGFVSEPRKHDAVPRRLVDALQRERVFGVSQVQQTAPSHGRGSTGPANPGVVGTDSSGTRADVHYFKQIYVLVEDVTSVHRPIIMREYALAKEGTHSTWPKLYVVPPGQCPFVRCDDPAIHAKLAVKAGTAVKDGRDTANPTATATYKTTTTSRPPTEPSGAVVEHTPVRPAVSAQNLKRTLPPDSPLPKKIKLTLGQNGHTTPGGSPAMASRQVDGVPPAPTPDPLRTTARVNLFPGPSLASGLGQESQPNSNFDSLQSVAMSLLPAGAQSNSSRLFQLHSQNSQLTFPDSGLVRGGTPGLSAHWSGFNHSPAGKPVGLSSAQPYPSHLGCNSPLAHATHYAAGTTSKGLSYQPLEHLAKRAVSAVLSNGPTQGGGTTPATSSGLPPPPPSPSPSSLTPAKITGTTVPWNARGMPTSANPHLVSTTTTTTAAPWTVAPRRTNNGPTGLPSPALTSNSTTASTATTITATSVATTAAAAAAAVAAQSSVLHRTPRTADQMAKLTTHRRRVHASAPAKKPGYCENCHAKYEDLYAHVKTTAHQTFARNPVNYTELDMLLSNVARPHRPQPPPAAEVKGEDLLPDVPGNHRARTIADAAVALGMPPLLVQLRLSCRRS</sequence>
<feature type="compositionally biased region" description="Low complexity" evidence="5">
    <location>
        <begin position="608"/>
        <end position="624"/>
    </location>
</feature>
<dbReference type="PROSITE" id="PS51265">
    <property type="entry name" value="ZF_DBF4"/>
    <property type="match status" value="1"/>
</dbReference>
<dbReference type="InterPro" id="IPR051590">
    <property type="entry name" value="Replication_Regulatory_Kinase"/>
</dbReference>
<dbReference type="PANTHER" id="PTHR15375:SF26">
    <property type="entry name" value="PROTEIN CHIFFON"/>
    <property type="match status" value="1"/>
</dbReference>
<feature type="region of interest" description="Disordered" evidence="5">
    <location>
        <begin position="550"/>
        <end position="640"/>
    </location>
</feature>
<feature type="compositionally biased region" description="Low complexity" evidence="5">
    <location>
        <begin position="1"/>
        <end position="15"/>
    </location>
</feature>
<dbReference type="EMBL" id="JANBPT010000618">
    <property type="protein sequence ID" value="KAJ1915690.1"/>
    <property type="molecule type" value="Genomic_DNA"/>
</dbReference>
<keyword evidence="8" id="KW-1185">Reference proteome</keyword>
<dbReference type="InterPro" id="IPR038545">
    <property type="entry name" value="Znf_DBF_sf"/>
</dbReference>
<feature type="region of interest" description="Disordered" evidence="5">
    <location>
        <begin position="377"/>
        <end position="402"/>
    </location>
</feature>
<dbReference type="AlphaFoldDB" id="A0A9W7ZSH0"/>
<dbReference type="GO" id="GO:0008270">
    <property type="term" value="F:zinc ion binding"/>
    <property type="evidence" value="ECO:0007669"/>
    <property type="project" value="UniProtKB-KW"/>
</dbReference>
<evidence type="ECO:0000313" key="8">
    <source>
        <dbReference type="Proteomes" id="UP001150569"/>
    </source>
</evidence>
<keyword evidence="2 4" id="KW-0863">Zinc-finger</keyword>
<dbReference type="GO" id="GO:0010571">
    <property type="term" value="P:positive regulation of nuclear cell cycle DNA replication"/>
    <property type="evidence" value="ECO:0007669"/>
    <property type="project" value="TreeGrafter"/>
</dbReference>
<name>A0A9W7ZSH0_9FUNG</name>
<dbReference type="Gene3D" id="6.10.250.3410">
    <property type="entry name" value="DBF zinc finger"/>
    <property type="match status" value="1"/>
</dbReference>
<proteinExistence type="predicted"/>
<evidence type="ECO:0000256" key="1">
    <source>
        <dbReference type="ARBA" id="ARBA00022723"/>
    </source>
</evidence>
<dbReference type="SUPFAM" id="SSF52113">
    <property type="entry name" value="BRCT domain"/>
    <property type="match status" value="1"/>
</dbReference>
<dbReference type="GO" id="GO:1901987">
    <property type="term" value="P:regulation of cell cycle phase transition"/>
    <property type="evidence" value="ECO:0007669"/>
    <property type="project" value="TreeGrafter"/>
</dbReference>
<dbReference type="Proteomes" id="UP001150569">
    <property type="component" value="Unassembled WGS sequence"/>
</dbReference>
<dbReference type="Pfam" id="PF08630">
    <property type="entry name" value="Dfp1_Him1_M"/>
    <property type="match status" value="1"/>
</dbReference>
<dbReference type="InterPro" id="IPR036420">
    <property type="entry name" value="BRCT_dom_sf"/>
</dbReference>
<evidence type="ECO:0000313" key="7">
    <source>
        <dbReference type="EMBL" id="KAJ1915690.1"/>
    </source>
</evidence>
<keyword evidence="3" id="KW-0862">Zinc</keyword>
<dbReference type="OrthoDB" id="21380at2759"/>